<evidence type="ECO:0000256" key="4">
    <source>
        <dbReference type="ARBA" id="ARBA00022692"/>
    </source>
</evidence>
<dbReference type="InterPro" id="IPR022813">
    <property type="entry name" value="SecD/SecF_arch_bac"/>
</dbReference>
<dbReference type="Proteomes" id="UP000790096">
    <property type="component" value="Unassembled WGS sequence"/>
</dbReference>
<keyword evidence="2 9" id="KW-0813">Transport</keyword>
<sequence length="615" mass="66555">MLNRYPLWKYIMLIVILLVGLLYALPNLYGEDPAVQITGERGAAASEQTLDQIQTVLKQQHIDTRSIALENGAIMARFANTDIQLRAREALVNALGNNYVVALNLAPATPRWLAALSAEPMKLGLDLRGGVHFLMEVDMDTALGKLQEQNAETLRGDLRTAKLGYTTVGKIDNYGIQIQFPNSQARDAAVSYLSPRHRDLVIRSRGSNQLTAAMTDARLSEAREYAVQQNITILRNRVNQLGVSEPLVQRQGSDRIVVELPGIQDTARAKEILGATATLEFRLVNTSVDPAAVAAGRVPGDSEVKTMRDGQPVVLYKRIVLTGDHITDSTSTMDEYNQPQVNISLDSAGGNAMSDFTRNNIGKPMATLFVEYKDSGKKDANGRAILAKQEEVINVANIQSRLANSFRITGINNPNEAHQLSLLLRAGALIAPIQIVEERTIGPTMGQQNIQQGLHACLWGVAVSILFMLVFYKKFGVIATTALIANLILIIGIMSLLPGATLTMPGIAGIVLTLAVAVDANVLINERIKEELRNGRTVQQAIHEGYRGAFSSIVDANVTTLITAIILYAVGTGSIKGFAITTAIGVATSMFTAIVGTRAIVNLLYGGKRINKLSI</sequence>
<comment type="caution">
    <text evidence="14">The sequence shown here is derived from an EMBL/GenBank/DDBJ whole genome shotgun (WGS) entry which is preliminary data.</text>
</comment>
<name>A0ABS5SVX6_9GAMM</name>
<comment type="subunit">
    <text evidence="9">Forms a complex with SecF. Part of the essential Sec protein translocation apparatus which comprises SecA, SecYEG and auxiliary proteins SecDF-YajC and YidC.</text>
</comment>
<feature type="transmembrane region" description="Helical" evidence="9">
    <location>
        <begin position="545"/>
        <end position="571"/>
    </location>
</feature>
<dbReference type="InterPro" id="IPR054384">
    <property type="entry name" value="SecDF_P1_head"/>
</dbReference>
<dbReference type="EMBL" id="JABBFR010000008">
    <property type="protein sequence ID" value="MBT0724270.1"/>
    <property type="molecule type" value="Genomic_DNA"/>
</dbReference>
<feature type="transmembrane region" description="Helical" evidence="9">
    <location>
        <begin position="453"/>
        <end position="472"/>
    </location>
</feature>
<feature type="domain" description="SecDF P1 head subdomain" evidence="13">
    <location>
        <begin position="305"/>
        <end position="431"/>
    </location>
</feature>
<proteinExistence type="inferred from homology"/>
<keyword evidence="4 9" id="KW-0812">Transmembrane</keyword>
<keyword evidence="5 9" id="KW-0653">Protein transport</keyword>
<evidence type="ECO:0000256" key="1">
    <source>
        <dbReference type="ARBA" id="ARBA00004651"/>
    </source>
</evidence>
<dbReference type="Pfam" id="PF02355">
    <property type="entry name" value="SecD_SecF_C"/>
    <property type="match status" value="1"/>
</dbReference>
<evidence type="ECO:0000256" key="6">
    <source>
        <dbReference type="ARBA" id="ARBA00022989"/>
    </source>
</evidence>
<dbReference type="NCBIfam" id="TIGR01129">
    <property type="entry name" value="secD"/>
    <property type="match status" value="1"/>
</dbReference>
<gene>
    <name evidence="9 14" type="primary">secD</name>
    <name evidence="14" type="ORF">HH682_07420</name>
</gene>
<dbReference type="InterPro" id="IPR022646">
    <property type="entry name" value="SecD/SecF_CS"/>
</dbReference>
<reference evidence="14 15" key="1">
    <citation type="submission" date="2020-04" db="EMBL/GenBank/DDBJ databases">
        <title>Genome sequencing of Rosenbergiella species.</title>
        <authorList>
            <person name="Alvarez-Perez S."/>
            <person name="Lievens B."/>
        </authorList>
    </citation>
    <scope>NUCLEOTIDE SEQUENCE [LARGE SCALE GENOMIC DNA]</scope>
    <source>
        <strain evidence="14 15">S61</strain>
    </source>
</reference>
<evidence type="ECO:0000259" key="13">
    <source>
        <dbReference type="Pfam" id="PF22599"/>
    </source>
</evidence>
<feature type="transmembrane region" description="Helical" evidence="9">
    <location>
        <begin position="477"/>
        <end position="497"/>
    </location>
</feature>
<dbReference type="PANTHER" id="PTHR30081">
    <property type="entry name" value="PROTEIN-EXPORT MEMBRANE PROTEIN SEC"/>
    <property type="match status" value="1"/>
</dbReference>
<feature type="domain" description="Protein translocase subunit SecDF P1" evidence="12">
    <location>
        <begin position="227"/>
        <end position="285"/>
    </location>
</feature>
<dbReference type="Pfam" id="PF13721">
    <property type="entry name" value="SecD-TM1"/>
    <property type="match status" value="1"/>
</dbReference>
<evidence type="ECO:0000256" key="2">
    <source>
        <dbReference type="ARBA" id="ARBA00022448"/>
    </source>
</evidence>
<feature type="domain" description="SecD export protein N-terminal TM" evidence="11">
    <location>
        <begin position="2"/>
        <end position="103"/>
    </location>
</feature>
<dbReference type="NCBIfam" id="TIGR00916">
    <property type="entry name" value="2A0604s01"/>
    <property type="match status" value="1"/>
</dbReference>
<dbReference type="InterPro" id="IPR048631">
    <property type="entry name" value="SecD_1st"/>
</dbReference>
<evidence type="ECO:0000313" key="14">
    <source>
        <dbReference type="EMBL" id="MBT0724270.1"/>
    </source>
</evidence>
<dbReference type="SUPFAM" id="SSF82866">
    <property type="entry name" value="Multidrug efflux transporter AcrB transmembrane domain"/>
    <property type="match status" value="1"/>
</dbReference>
<dbReference type="Pfam" id="PF22599">
    <property type="entry name" value="SecDF_P1_head"/>
    <property type="match status" value="1"/>
</dbReference>
<keyword evidence="8 9" id="KW-0472">Membrane</keyword>
<keyword evidence="3 9" id="KW-1003">Cell membrane</keyword>
<dbReference type="Pfam" id="PF07549">
    <property type="entry name" value="Sec_GG"/>
    <property type="match status" value="1"/>
</dbReference>
<feature type="transmembrane region" description="Helical" evidence="9">
    <location>
        <begin position="577"/>
        <end position="605"/>
    </location>
</feature>
<keyword evidence="15" id="KW-1185">Reference proteome</keyword>
<comment type="similarity">
    <text evidence="9">Belongs to the SecD/SecF family. SecD subfamily.</text>
</comment>
<evidence type="ECO:0000256" key="9">
    <source>
        <dbReference type="HAMAP-Rule" id="MF_01463"/>
    </source>
</evidence>
<feature type="transmembrane region" description="Helical" evidence="9">
    <location>
        <begin position="7"/>
        <end position="25"/>
    </location>
</feature>
<keyword evidence="6 9" id="KW-1133">Transmembrane helix</keyword>
<protein>
    <recommendedName>
        <fullName evidence="9">Protein translocase subunit SecD</fullName>
    </recommendedName>
</protein>
<dbReference type="InterPro" id="IPR055344">
    <property type="entry name" value="SecD_SecF_C_bact"/>
</dbReference>
<dbReference type="InterPro" id="IPR027398">
    <property type="entry name" value="SecD-TM"/>
</dbReference>
<dbReference type="PANTHER" id="PTHR30081:SF1">
    <property type="entry name" value="PROTEIN TRANSLOCASE SUBUNIT SECD"/>
    <property type="match status" value="1"/>
</dbReference>
<organism evidence="14 15">
    <name type="scientific">Rosenbergiella gaditana</name>
    <dbReference type="NCBI Taxonomy" id="2726987"/>
    <lineage>
        <taxon>Bacteria</taxon>
        <taxon>Pseudomonadati</taxon>
        <taxon>Pseudomonadota</taxon>
        <taxon>Gammaproteobacteria</taxon>
        <taxon>Enterobacterales</taxon>
        <taxon>Erwiniaceae</taxon>
        <taxon>Rosenbergiella</taxon>
    </lineage>
</organism>
<comment type="function">
    <text evidence="9">Part of the Sec protein translocase complex. Interacts with the SecYEG preprotein conducting channel. SecDF uses the proton motive force (PMF) to complete protein translocation after the ATP-dependent function of SecA.</text>
</comment>
<accession>A0ABS5SVX6</accession>
<dbReference type="RefSeq" id="WP_214236955.1">
    <property type="nucleotide sequence ID" value="NZ_JABBFR010000008.1"/>
</dbReference>
<evidence type="ECO:0000313" key="15">
    <source>
        <dbReference type="Proteomes" id="UP000790096"/>
    </source>
</evidence>
<evidence type="ECO:0000259" key="12">
    <source>
        <dbReference type="Pfam" id="PF21760"/>
    </source>
</evidence>
<feature type="domain" description="Protein export membrane protein SecD/SecF C-terminal" evidence="10">
    <location>
        <begin position="433"/>
        <end position="601"/>
    </location>
</feature>
<dbReference type="Pfam" id="PF21760">
    <property type="entry name" value="SecD_1st"/>
    <property type="match status" value="1"/>
</dbReference>
<dbReference type="InterPro" id="IPR005791">
    <property type="entry name" value="SecD"/>
</dbReference>
<evidence type="ECO:0000256" key="5">
    <source>
        <dbReference type="ARBA" id="ARBA00022927"/>
    </source>
</evidence>
<evidence type="ECO:0000256" key="8">
    <source>
        <dbReference type="ARBA" id="ARBA00023136"/>
    </source>
</evidence>
<evidence type="ECO:0000259" key="10">
    <source>
        <dbReference type="Pfam" id="PF02355"/>
    </source>
</evidence>
<comment type="subcellular location">
    <subcellularLocation>
        <location evidence="1 9">Cell membrane</location>
        <topology evidence="1 9">Multi-pass membrane protein</topology>
    </subcellularLocation>
</comment>
<evidence type="ECO:0000256" key="7">
    <source>
        <dbReference type="ARBA" id="ARBA00023010"/>
    </source>
</evidence>
<dbReference type="HAMAP" id="MF_01463_B">
    <property type="entry name" value="SecD_B"/>
    <property type="match status" value="1"/>
</dbReference>
<dbReference type="Gene3D" id="1.20.1640.10">
    <property type="entry name" value="Multidrug efflux transporter AcrB transmembrane domain"/>
    <property type="match status" value="1"/>
</dbReference>
<dbReference type="Gene3D" id="3.30.1360.200">
    <property type="match status" value="1"/>
</dbReference>
<dbReference type="InterPro" id="IPR048634">
    <property type="entry name" value="SecD_SecF_C"/>
</dbReference>
<feature type="transmembrane region" description="Helical" evidence="9">
    <location>
        <begin position="503"/>
        <end position="524"/>
    </location>
</feature>
<evidence type="ECO:0000256" key="3">
    <source>
        <dbReference type="ARBA" id="ARBA00022475"/>
    </source>
</evidence>
<dbReference type="Gene3D" id="3.30.70.3400">
    <property type="match status" value="2"/>
</dbReference>
<evidence type="ECO:0000259" key="11">
    <source>
        <dbReference type="Pfam" id="PF13721"/>
    </source>
</evidence>
<keyword evidence="7 9" id="KW-0811">Translocation</keyword>